<dbReference type="InterPro" id="IPR010093">
    <property type="entry name" value="SinI_DNA-bd"/>
</dbReference>
<dbReference type="RefSeq" id="WP_200273062.1">
    <property type="nucleotide sequence ID" value="NZ_JAENIJ010000036.1"/>
</dbReference>
<sequence length="63" mass="6893">MLPLPSQIPGDKLLTKKAAAERLSISTRTLDRMVAAGKIDKIFVGSSPRFRKSEIDQIVARGI</sequence>
<evidence type="ECO:0000259" key="1">
    <source>
        <dbReference type="Pfam" id="PF12728"/>
    </source>
</evidence>
<keyword evidence="2" id="KW-0238">DNA-binding</keyword>
<comment type="caution">
    <text evidence="2">The sequence shown here is derived from an EMBL/GenBank/DDBJ whole genome shotgun (WGS) entry which is preliminary data.</text>
</comment>
<dbReference type="GO" id="GO:0003677">
    <property type="term" value="F:DNA binding"/>
    <property type="evidence" value="ECO:0007669"/>
    <property type="project" value="UniProtKB-KW"/>
</dbReference>
<dbReference type="Pfam" id="PF12728">
    <property type="entry name" value="HTH_17"/>
    <property type="match status" value="1"/>
</dbReference>
<reference evidence="2" key="1">
    <citation type="submission" date="2021-01" db="EMBL/GenBank/DDBJ databases">
        <title>Modified the classification status of verrucomicrobia.</title>
        <authorList>
            <person name="Feng X."/>
        </authorList>
    </citation>
    <scope>NUCLEOTIDE SEQUENCE</scope>
    <source>
        <strain evidence="2">KCTC 22041</strain>
    </source>
</reference>
<dbReference type="Proteomes" id="UP000603141">
    <property type="component" value="Unassembled WGS sequence"/>
</dbReference>
<accession>A0A934SA27</accession>
<keyword evidence="3" id="KW-1185">Reference proteome</keyword>
<dbReference type="InterPro" id="IPR041657">
    <property type="entry name" value="HTH_17"/>
</dbReference>
<proteinExistence type="predicted"/>
<name>A0A934SA27_9BACT</name>
<gene>
    <name evidence="2" type="ORF">JIN85_17120</name>
</gene>
<evidence type="ECO:0000313" key="3">
    <source>
        <dbReference type="Proteomes" id="UP000603141"/>
    </source>
</evidence>
<dbReference type="NCBIfam" id="TIGR01764">
    <property type="entry name" value="excise"/>
    <property type="match status" value="1"/>
</dbReference>
<dbReference type="EMBL" id="JAENIJ010000036">
    <property type="protein sequence ID" value="MBK1884145.1"/>
    <property type="molecule type" value="Genomic_DNA"/>
</dbReference>
<organism evidence="2 3">
    <name type="scientific">Luteolibacter pohnpeiensis</name>
    <dbReference type="NCBI Taxonomy" id="454153"/>
    <lineage>
        <taxon>Bacteria</taxon>
        <taxon>Pseudomonadati</taxon>
        <taxon>Verrucomicrobiota</taxon>
        <taxon>Verrucomicrobiia</taxon>
        <taxon>Verrucomicrobiales</taxon>
        <taxon>Verrucomicrobiaceae</taxon>
        <taxon>Luteolibacter</taxon>
    </lineage>
</organism>
<feature type="domain" description="Helix-turn-helix" evidence="1">
    <location>
        <begin position="13"/>
        <end position="60"/>
    </location>
</feature>
<evidence type="ECO:0000313" key="2">
    <source>
        <dbReference type="EMBL" id="MBK1884145.1"/>
    </source>
</evidence>
<protein>
    <submittedName>
        <fullName evidence="2">Excisionase family DNA-binding protein</fullName>
    </submittedName>
</protein>
<dbReference type="AlphaFoldDB" id="A0A934SA27"/>